<feature type="domain" description="PX" evidence="2">
    <location>
        <begin position="205"/>
        <end position="404"/>
    </location>
</feature>
<accession>A0A420Y563</accession>
<gene>
    <name evidence="4" type="ORF">DL546_005247</name>
</gene>
<feature type="region of interest" description="Disordered" evidence="1">
    <location>
        <begin position="607"/>
        <end position="649"/>
    </location>
</feature>
<feature type="compositionally biased region" description="Polar residues" evidence="1">
    <location>
        <begin position="614"/>
        <end position="632"/>
    </location>
</feature>
<feature type="region of interest" description="Disordered" evidence="1">
    <location>
        <begin position="1"/>
        <end position="31"/>
    </location>
</feature>
<dbReference type="AlphaFoldDB" id="A0A420Y563"/>
<dbReference type="InterPro" id="IPR024555">
    <property type="entry name" value="PX-associated"/>
</dbReference>
<dbReference type="GO" id="GO:0035091">
    <property type="term" value="F:phosphatidylinositol binding"/>
    <property type="evidence" value="ECO:0007669"/>
    <property type="project" value="TreeGrafter"/>
</dbReference>
<evidence type="ECO:0008006" key="6">
    <source>
        <dbReference type="Google" id="ProtNLM"/>
    </source>
</evidence>
<evidence type="ECO:0000256" key="1">
    <source>
        <dbReference type="SAM" id="MobiDB-lite"/>
    </source>
</evidence>
<sequence length="747" mass="82195">MGEPDAPGRSSSNGPIDVLQPGSAAPITQTSTAESLTPAQLHAAFDILTHHQTYAEVESFKDPTTISAYGFPFTLRSSSENSGKHAAKSSVPLLSSFLQSVVLPLPGIRDLPPDFWSVRFQGILEKLAQAELSESYDKGAVGTRKTLATAASAVHEYVSRGGLGGFPAGPKRNLHAEYDTTNAADLTRGWQDGVHELVYGDLIDELCDCIIETESLEQHSPAVRAASEYVHIHLATFMHYVFVLSTEGQYLLKLVENMHQLIPYSMIKQTLRIGNAATMMNGMIKLLLAKMSVGSLTNWMGLTQNADDGVNLLQRIITLVLSWDSSDFRKAVERVEKAKDGPLKEHLAVIKAHIQSSREEHEEARTRSREDGESIIIILLKKSRPDLVPKLSQTDHAQLLDYYSAILSVRDREEITKVLCRHNPDLFTQALRDTVSAFDPMIRTVHENLDIREHLSAMESFLNDFIKTSKPKSSKKGDPVSQPPSVEDYVRLLRRNDNLLYSWLHQFATKCPELRESFRAWAKDVIRTFRQDTRPSTEDPQRSQSGDLEPRQTGAGDMSAAIQDLYTSLPATTRDEVAAALNSHSSYITNLECLSNARTQTIIDNLAQGEQLPPSKSGTSTPKRVGTGFTTRSTRSAPPTGTATPTQAASMAGPGIFLCRWQALLDQTVVTPATPKGQPRTGKQIKGNTTMGKTGAEASKDSWDSAFLARQVEKDVPNAPNVDVVLKALLPGFREVLAEKTKTSRRT</sequence>
<dbReference type="OrthoDB" id="2117459at2759"/>
<protein>
    <recommendedName>
        <fullName evidence="6">PX domain-containing protein</fullName>
    </recommendedName>
</protein>
<comment type="caution">
    <text evidence="4">The sequence shown here is derived from an EMBL/GenBank/DDBJ whole genome shotgun (WGS) entry which is preliminary data.</text>
</comment>
<feature type="domain" description="PX-associated" evidence="3">
    <location>
        <begin position="33"/>
        <end position="160"/>
    </location>
</feature>
<evidence type="ECO:0000259" key="3">
    <source>
        <dbReference type="Pfam" id="PF12828"/>
    </source>
</evidence>
<feature type="region of interest" description="Disordered" evidence="1">
    <location>
        <begin position="531"/>
        <end position="556"/>
    </location>
</feature>
<feature type="compositionally biased region" description="Low complexity" evidence="1">
    <location>
        <begin position="633"/>
        <end position="649"/>
    </location>
</feature>
<proteinExistence type="predicted"/>
<dbReference type="Proteomes" id="UP000275385">
    <property type="component" value="Unassembled WGS sequence"/>
</dbReference>
<name>A0A420Y563_9PEZI</name>
<dbReference type="InterPro" id="IPR024554">
    <property type="entry name" value="LEC1-like_C"/>
</dbReference>
<dbReference type="PANTHER" id="PTHR47185">
    <property type="entry name" value="PX DOMAIN-CONTAINING PROTEIN YPR097W"/>
    <property type="match status" value="1"/>
</dbReference>
<dbReference type="Pfam" id="PF12828">
    <property type="entry name" value="PXB"/>
    <property type="match status" value="1"/>
</dbReference>
<organism evidence="4 5">
    <name type="scientific">Coniochaeta pulveracea</name>
    <dbReference type="NCBI Taxonomy" id="177199"/>
    <lineage>
        <taxon>Eukaryota</taxon>
        <taxon>Fungi</taxon>
        <taxon>Dikarya</taxon>
        <taxon>Ascomycota</taxon>
        <taxon>Pezizomycotina</taxon>
        <taxon>Sordariomycetes</taxon>
        <taxon>Sordariomycetidae</taxon>
        <taxon>Coniochaetales</taxon>
        <taxon>Coniochaetaceae</taxon>
        <taxon>Coniochaeta</taxon>
    </lineage>
</organism>
<dbReference type="Pfam" id="PF12825">
    <property type="entry name" value="DUF3818"/>
    <property type="match status" value="1"/>
</dbReference>
<evidence type="ECO:0000313" key="5">
    <source>
        <dbReference type="Proteomes" id="UP000275385"/>
    </source>
</evidence>
<dbReference type="InterPro" id="IPR047168">
    <property type="entry name" value="LEC1-like"/>
</dbReference>
<dbReference type="PANTHER" id="PTHR47185:SF2">
    <property type="entry name" value="FUNGAL PROTEIN"/>
    <property type="match status" value="1"/>
</dbReference>
<feature type="region of interest" description="Disordered" evidence="1">
    <location>
        <begin position="672"/>
        <end position="699"/>
    </location>
</feature>
<keyword evidence="5" id="KW-1185">Reference proteome</keyword>
<evidence type="ECO:0000259" key="2">
    <source>
        <dbReference type="Pfam" id="PF12825"/>
    </source>
</evidence>
<evidence type="ECO:0000313" key="4">
    <source>
        <dbReference type="EMBL" id="RKU43036.1"/>
    </source>
</evidence>
<dbReference type="STRING" id="177199.A0A420Y563"/>
<reference evidence="4 5" key="1">
    <citation type="submission" date="2018-08" db="EMBL/GenBank/DDBJ databases">
        <title>Draft genome of the lignicolous fungus Coniochaeta pulveracea.</title>
        <authorList>
            <person name="Borstlap C.J."/>
            <person name="De Witt R.N."/>
            <person name="Botha A."/>
            <person name="Volschenk H."/>
        </authorList>
    </citation>
    <scope>NUCLEOTIDE SEQUENCE [LARGE SCALE GENOMIC DNA]</scope>
    <source>
        <strain evidence="4 5">CAB683</strain>
    </source>
</reference>
<feature type="compositionally biased region" description="Basic and acidic residues" evidence="1">
    <location>
        <begin position="531"/>
        <end position="541"/>
    </location>
</feature>
<dbReference type="EMBL" id="QVQW01000048">
    <property type="protein sequence ID" value="RKU43036.1"/>
    <property type="molecule type" value="Genomic_DNA"/>
</dbReference>